<dbReference type="HOGENOM" id="CLU_022666_0_1_1"/>
<dbReference type="EMBL" id="HE796967">
    <property type="protein sequence ID" value="CCM00144.1"/>
    <property type="molecule type" value="Genomic_DNA"/>
</dbReference>
<dbReference type="PANTHER" id="PTHR45911:SF4">
    <property type="entry name" value="MULTIPLE C2 AND TRANSMEMBRANE DOMAIN-CONTAINING PROTEIN"/>
    <property type="match status" value="1"/>
</dbReference>
<dbReference type="OrthoDB" id="73919at2759"/>
<dbReference type="Proteomes" id="UP000006352">
    <property type="component" value="Unassembled WGS sequence"/>
</dbReference>
<dbReference type="Pfam" id="PF00168">
    <property type="entry name" value="C2"/>
    <property type="match status" value="1"/>
</dbReference>
<dbReference type="GO" id="GO:0016020">
    <property type="term" value="C:membrane"/>
    <property type="evidence" value="ECO:0007669"/>
    <property type="project" value="TreeGrafter"/>
</dbReference>
<dbReference type="STRING" id="599839.J4H1P7"/>
<dbReference type="CDD" id="cd00030">
    <property type="entry name" value="C2"/>
    <property type="match status" value="1"/>
</dbReference>
<evidence type="ECO:0000256" key="2">
    <source>
        <dbReference type="ARBA" id="ARBA00022837"/>
    </source>
</evidence>
<keyword evidence="5" id="KW-1185">Reference proteome</keyword>
<evidence type="ECO:0000313" key="4">
    <source>
        <dbReference type="EMBL" id="CCM00144.1"/>
    </source>
</evidence>
<dbReference type="InterPro" id="IPR035892">
    <property type="entry name" value="C2_domain_sf"/>
</dbReference>
<dbReference type="AlphaFoldDB" id="J4H1P7"/>
<accession>J4H1P7</accession>
<dbReference type="SUPFAM" id="SSF49562">
    <property type="entry name" value="C2 domain (Calcium/lipid-binding domain, CaLB)"/>
    <property type="match status" value="1"/>
</dbReference>
<reference evidence="4 5" key="1">
    <citation type="journal article" date="2012" name="Appl. Environ. Microbiol.">
        <title>Short-read sequencing for genomic analysis of the brown rot fungus Fibroporia radiculosa.</title>
        <authorList>
            <person name="Tang J.D."/>
            <person name="Perkins A.D."/>
            <person name="Sonstegard T.S."/>
            <person name="Schroeder S.G."/>
            <person name="Burgess S.C."/>
            <person name="Diehl S.V."/>
        </authorList>
    </citation>
    <scope>NUCLEOTIDE SEQUENCE [LARGE SCALE GENOMIC DNA]</scope>
    <source>
        <strain evidence="4 5">TFFH 294</strain>
    </source>
</reference>
<dbReference type="SMART" id="SM00239">
    <property type="entry name" value="C2"/>
    <property type="match status" value="1"/>
</dbReference>
<proteinExistence type="predicted"/>
<dbReference type="GeneID" id="24095055"/>
<protein>
    <recommendedName>
        <fullName evidence="3">C2 domain-containing protein</fullName>
    </recommendedName>
</protein>
<evidence type="ECO:0000256" key="1">
    <source>
        <dbReference type="ARBA" id="ARBA00022723"/>
    </source>
</evidence>
<keyword evidence="1" id="KW-0479">Metal-binding</keyword>
<dbReference type="InParanoid" id="J4H1P7"/>
<dbReference type="PANTHER" id="PTHR45911">
    <property type="entry name" value="C2 DOMAIN-CONTAINING PROTEIN"/>
    <property type="match status" value="1"/>
</dbReference>
<dbReference type="RefSeq" id="XP_012179427.1">
    <property type="nucleotide sequence ID" value="XM_012324037.1"/>
</dbReference>
<keyword evidence="2" id="KW-0106">Calcium</keyword>
<dbReference type="GO" id="GO:0005509">
    <property type="term" value="F:calcium ion binding"/>
    <property type="evidence" value="ECO:0007669"/>
    <property type="project" value="TreeGrafter"/>
</dbReference>
<organism evidence="4 5">
    <name type="scientific">Fibroporia radiculosa</name>
    <dbReference type="NCBI Taxonomy" id="599839"/>
    <lineage>
        <taxon>Eukaryota</taxon>
        <taxon>Fungi</taxon>
        <taxon>Dikarya</taxon>
        <taxon>Basidiomycota</taxon>
        <taxon>Agaricomycotina</taxon>
        <taxon>Agaricomycetes</taxon>
        <taxon>Polyporales</taxon>
        <taxon>Fibroporiaceae</taxon>
        <taxon>Fibroporia</taxon>
    </lineage>
</organism>
<gene>
    <name evidence="4" type="ORF">FIBRA_02171</name>
</gene>
<dbReference type="Gene3D" id="2.60.40.150">
    <property type="entry name" value="C2 domain"/>
    <property type="match status" value="1"/>
</dbReference>
<evidence type="ECO:0000313" key="5">
    <source>
        <dbReference type="Proteomes" id="UP000006352"/>
    </source>
</evidence>
<evidence type="ECO:0000259" key="3">
    <source>
        <dbReference type="PROSITE" id="PS50004"/>
    </source>
</evidence>
<dbReference type="PROSITE" id="PS50004">
    <property type="entry name" value="C2"/>
    <property type="match status" value="1"/>
</dbReference>
<sequence>MPGRKNPLQLSYITERIQALFSRSQETTHPLALAEEALAAGDPVGMAFFDVNIHFVGASGLPKMDVVGSADPYFVAKLDDKLTFISSVQSGTRAPKWDELWKIKNVPQHATLWVEILDKDSNSFTDDYIGQFSIPVSSGEQEIRIQDKALKRNRGSFVLTIDLIPSNDPDAHHYPYTFDGPVRFSRHISPTVGRITSVDNRLYSTWKVYIKGVRHFFGDQIQPWNRDYAKARSIFQGATALAVRSVIHSGHRMLYARAATNGFGVLDTPTDVFHLLHGHAGKNGSPGPFAHRIKPAVYTYIISVDDDSLRFSETGATFLVNMASKHALHSNCAEAVLYSGEFHPRPEGGWEHFADDRSDDDVRWELVIDNKSGTYAPDGALLPRVKELFEFNFPGFIAVTFDYRDPALKQSSDACRAYATSKRGVNPEDLEPHAHAGKETLAQRAAAMLHRRSGEHA</sequence>
<name>J4H1P7_9APHY</name>
<dbReference type="InterPro" id="IPR000008">
    <property type="entry name" value="C2_dom"/>
</dbReference>
<feature type="domain" description="C2" evidence="3">
    <location>
        <begin position="32"/>
        <end position="150"/>
    </location>
</feature>